<evidence type="ECO:0000256" key="12">
    <source>
        <dbReference type="ARBA" id="ARBA00022989"/>
    </source>
</evidence>
<feature type="transmembrane region" description="Helical" evidence="19">
    <location>
        <begin position="113"/>
        <end position="146"/>
    </location>
</feature>
<evidence type="ECO:0000256" key="10">
    <source>
        <dbReference type="ARBA" id="ARBA00022692"/>
    </source>
</evidence>
<evidence type="ECO:0000256" key="7">
    <source>
        <dbReference type="ARBA" id="ARBA00022475"/>
    </source>
</evidence>
<dbReference type="PANTHER" id="PTHR34148:SF1">
    <property type="entry name" value="ADENOSYLCOBINAMIDE-GDP RIBAZOLETRANSFERASE"/>
    <property type="match status" value="1"/>
</dbReference>
<sequence length="268" mass="25873">MRDAWRLAVGTFTALPVSPPVQADRAVLGRAMLLAPLTTAPAALVWAGLGAAASSGWAPAGVVAVIALVVTALLSRALHLDGLADLADGLTSGHDPVRSLEVMRRGDTGPAGAAAVVLVLLLDAACLAVLLGSAAGTALALVALVASRLACPVCAREGIPAARGEGLGRGVSGTVAEVGLLGVVVAVGAVAAAAGVVLAPLAGISSWTGALGPLLVVLAGVVAAVVTRAHAVRRLGGITGDVIGAALEIALATGLVTASVVMTAVVHA</sequence>
<accession>A0ABN3LVX5</accession>
<evidence type="ECO:0000256" key="15">
    <source>
        <dbReference type="ARBA" id="ARBA00032605"/>
    </source>
</evidence>
<dbReference type="EMBL" id="BAAARE010000014">
    <property type="protein sequence ID" value="GAA2491207.1"/>
    <property type="molecule type" value="Genomic_DNA"/>
</dbReference>
<gene>
    <name evidence="19" type="primary">cobS</name>
    <name evidence="20" type="ORF">GCM10009858_31560</name>
</gene>
<keyword evidence="8 19" id="KW-0169">Cobalamin biosynthesis</keyword>
<protein>
    <recommendedName>
        <fullName evidence="6 19">Adenosylcobinamide-GDP ribazoletransferase</fullName>
        <ecNumber evidence="5 19">2.7.8.26</ecNumber>
    </recommendedName>
    <alternativeName>
        <fullName evidence="16 19">Cobalamin synthase</fullName>
    </alternativeName>
    <alternativeName>
        <fullName evidence="15 19">Cobalamin-5'-phosphate synthase</fullName>
    </alternativeName>
</protein>
<dbReference type="Proteomes" id="UP001500730">
    <property type="component" value="Unassembled WGS sequence"/>
</dbReference>
<comment type="similarity">
    <text evidence="4 19">Belongs to the CobS family.</text>
</comment>
<dbReference type="RefSeq" id="WP_344255967.1">
    <property type="nucleotide sequence ID" value="NZ_BAAARE010000014.1"/>
</dbReference>
<evidence type="ECO:0000256" key="1">
    <source>
        <dbReference type="ARBA" id="ARBA00001946"/>
    </source>
</evidence>
<evidence type="ECO:0000256" key="17">
    <source>
        <dbReference type="ARBA" id="ARBA00048623"/>
    </source>
</evidence>
<evidence type="ECO:0000256" key="2">
    <source>
        <dbReference type="ARBA" id="ARBA00004651"/>
    </source>
</evidence>
<feature type="transmembrane region" description="Helical" evidence="19">
    <location>
        <begin position="242"/>
        <end position="266"/>
    </location>
</feature>
<evidence type="ECO:0000256" key="9">
    <source>
        <dbReference type="ARBA" id="ARBA00022679"/>
    </source>
</evidence>
<evidence type="ECO:0000256" key="18">
    <source>
        <dbReference type="ARBA" id="ARBA00049504"/>
    </source>
</evidence>
<evidence type="ECO:0000313" key="20">
    <source>
        <dbReference type="EMBL" id="GAA2491207.1"/>
    </source>
</evidence>
<comment type="caution">
    <text evidence="20">The sequence shown here is derived from an EMBL/GenBank/DDBJ whole genome shotgun (WGS) entry which is preliminary data.</text>
</comment>
<dbReference type="InterPro" id="IPR003805">
    <property type="entry name" value="CobS"/>
</dbReference>
<keyword evidence="11 19" id="KW-0460">Magnesium</keyword>
<keyword evidence="13 19" id="KW-0472">Membrane</keyword>
<dbReference type="Pfam" id="PF02654">
    <property type="entry name" value="CobS"/>
    <property type="match status" value="1"/>
</dbReference>
<dbReference type="HAMAP" id="MF_00719">
    <property type="entry name" value="CobS"/>
    <property type="match status" value="1"/>
</dbReference>
<comment type="cofactor">
    <cofactor evidence="1 19">
        <name>Mg(2+)</name>
        <dbReference type="ChEBI" id="CHEBI:18420"/>
    </cofactor>
</comment>
<reference evidence="20 21" key="1">
    <citation type="journal article" date="2019" name="Int. J. Syst. Evol. Microbiol.">
        <title>The Global Catalogue of Microorganisms (GCM) 10K type strain sequencing project: providing services to taxonomists for standard genome sequencing and annotation.</title>
        <authorList>
            <consortium name="The Broad Institute Genomics Platform"/>
            <consortium name="The Broad Institute Genome Sequencing Center for Infectious Disease"/>
            <person name="Wu L."/>
            <person name="Ma J."/>
        </authorList>
    </citation>
    <scope>NUCLEOTIDE SEQUENCE [LARGE SCALE GENOMIC DNA]</scope>
    <source>
        <strain evidence="20 21">JCM 16259</strain>
    </source>
</reference>
<evidence type="ECO:0000256" key="11">
    <source>
        <dbReference type="ARBA" id="ARBA00022842"/>
    </source>
</evidence>
<feature type="transmembrane region" description="Helical" evidence="19">
    <location>
        <begin position="60"/>
        <end position="78"/>
    </location>
</feature>
<evidence type="ECO:0000256" key="5">
    <source>
        <dbReference type="ARBA" id="ARBA00013200"/>
    </source>
</evidence>
<keyword evidence="9 19" id="KW-0808">Transferase</keyword>
<evidence type="ECO:0000256" key="6">
    <source>
        <dbReference type="ARBA" id="ARBA00015850"/>
    </source>
</evidence>
<keyword evidence="7 19" id="KW-1003">Cell membrane</keyword>
<evidence type="ECO:0000256" key="13">
    <source>
        <dbReference type="ARBA" id="ARBA00023136"/>
    </source>
</evidence>
<evidence type="ECO:0000256" key="16">
    <source>
        <dbReference type="ARBA" id="ARBA00032853"/>
    </source>
</evidence>
<evidence type="ECO:0000256" key="4">
    <source>
        <dbReference type="ARBA" id="ARBA00010561"/>
    </source>
</evidence>
<proteinExistence type="inferred from homology"/>
<evidence type="ECO:0000256" key="19">
    <source>
        <dbReference type="HAMAP-Rule" id="MF_00719"/>
    </source>
</evidence>
<dbReference type="PANTHER" id="PTHR34148">
    <property type="entry name" value="ADENOSYLCOBINAMIDE-GDP RIBAZOLETRANSFERASE"/>
    <property type="match status" value="1"/>
</dbReference>
<evidence type="ECO:0000256" key="8">
    <source>
        <dbReference type="ARBA" id="ARBA00022573"/>
    </source>
</evidence>
<dbReference type="EC" id="2.7.8.26" evidence="5 19"/>
<feature type="transmembrane region" description="Helical" evidence="19">
    <location>
        <begin position="33"/>
        <end position="53"/>
    </location>
</feature>
<feature type="transmembrane region" description="Helical" evidence="19">
    <location>
        <begin position="178"/>
        <end position="204"/>
    </location>
</feature>
<comment type="pathway">
    <text evidence="3 19">Cofactor biosynthesis; adenosylcobalamin biosynthesis; adenosylcobalamin from cob(II)yrinate a,c-diamide: step 7/7.</text>
</comment>
<comment type="catalytic activity">
    <reaction evidence="17 19">
        <text>alpha-ribazole + adenosylcob(III)inamide-GDP = adenosylcob(III)alamin + GMP + H(+)</text>
        <dbReference type="Rhea" id="RHEA:16049"/>
        <dbReference type="ChEBI" id="CHEBI:10329"/>
        <dbReference type="ChEBI" id="CHEBI:15378"/>
        <dbReference type="ChEBI" id="CHEBI:18408"/>
        <dbReference type="ChEBI" id="CHEBI:58115"/>
        <dbReference type="ChEBI" id="CHEBI:60487"/>
        <dbReference type="EC" id="2.7.8.26"/>
    </reaction>
</comment>
<feature type="transmembrane region" description="Helical" evidence="19">
    <location>
        <begin position="210"/>
        <end position="230"/>
    </location>
</feature>
<evidence type="ECO:0000256" key="14">
    <source>
        <dbReference type="ARBA" id="ARBA00025228"/>
    </source>
</evidence>
<evidence type="ECO:0000256" key="3">
    <source>
        <dbReference type="ARBA" id="ARBA00004663"/>
    </source>
</evidence>
<keyword evidence="10 19" id="KW-0812">Transmembrane</keyword>
<organism evidence="20 21">
    <name type="scientific">Terrabacter carboxydivorans</name>
    <dbReference type="NCBI Taxonomy" id="619730"/>
    <lineage>
        <taxon>Bacteria</taxon>
        <taxon>Bacillati</taxon>
        <taxon>Actinomycetota</taxon>
        <taxon>Actinomycetes</taxon>
        <taxon>Micrococcales</taxon>
        <taxon>Intrasporangiaceae</taxon>
        <taxon>Terrabacter</taxon>
    </lineage>
</organism>
<keyword evidence="21" id="KW-1185">Reference proteome</keyword>
<evidence type="ECO:0000313" key="21">
    <source>
        <dbReference type="Proteomes" id="UP001500730"/>
    </source>
</evidence>
<name>A0ABN3LVX5_9MICO</name>
<keyword evidence="12 19" id="KW-1133">Transmembrane helix</keyword>
<comment type="subcellular location">
    <subcellularLocation>
        <location evidence="2 19">Cell membrane</location>
        <topology evidence="2 19">Multi-pass membrane protein</topology>
    </subcellularLocation>
</comment>
<comment type="function">
    <text evidence="14 19">Joins adenosylcobinamide-GDP and alpha-ribazole to generate adenosylcobalamin (Ado-cobalamin). Also synthesizes adenosylcobalamin 5'-phosphate from adenosylcobinamide-GDP and alpha-ribazole 5'-phosphate.</text>
</comment>
<comment type="catalytic activity">
    <reaction evidence="18 19">
        <text>alpha-ribazole 5'-phosphate + adenosylcob(III)inamide-GDP = adenosylcob(III)alamin 5'-phosphate + GMP + H(+)</text>
        <dbReference type="Rhea" id="RHEA:23560"/>
        <dbReference type="ChEBI" id="CHEBI:15378"/>
        <dbReference type="ChEBI" id="CHEBI:57918"/>
        <dbReference type="ChEBI" id="CHEBI:58115"/>
        <dbReference type="ChEBI" id="CHEBI:60487"/>
        <dbReference type="ChEBI" id="CHEBI:60493"/>
        <dbReference type="EC" id="2.7.8.26"/>
    </reaction>
</comment>